<evidence type="ECO:0000313" key="5">
    <source>
        <dbReference type="Proteomes" id="UP000220102"/>
    </source>
</evidence>
<evidence type="ECO:0000256" key="2">
    <source>
        <dbReference type="PIRNR" id="PIRNR016661"/>
    </source>
</evidence>
<keyword evidence="2 3" id="KW-0472">Membrane</keyword>
<feature type="transmembrane region" description="Helical" evidence="3">
    <location>
        <begin position="25"/>
        <end position="43"/>
    </location>
</feature>
<organism evidence="4 5">
    <name type="scientific">Longibacter salinarum</name>
    <dbReference type="NCBI Taxonomy" id="1850348"/>
    <lineage>
        <taxon>Bacteria</taxon>
        <taxon>Pseudomonadati</taxon>
        <taxon>Rhodothermota</taxon>
        <taxon>Rhodothermia</taxon>
        <taxon>Rhodothermales</taxon>
        <taxon>Salisaetaceae</taxon>
        <taxon>Longibacter</taxon>
    </lineage>
</organism>
<dbReference type="PIRSF" id="PIRSF016661">
    <property type="entry name" value="BioY"/>
    <property type="match status" value="1"/>
</dbReference>
<dbReference type="Gene3D" id="1.10.1760.20">
    <property type="match status" value="1"/>
</dbReference>
<dbReference type="GO" id="GO:0015225">
    <property type="term" value="F:biotin transmembrane transporter activity"/>
    <property type="evidence" value="ECO:0007669"/>
    <property type="project" value="UniProtKB-UniRule"/>
</dbReference>
<dbReference type="EMBL" id="PDEQ01000004">
    <property type="protein sequence ID" value="PEN13660.1"/>
    <property type="molecule type" value="Genomic_DNA"/>
</dbReference>
<proteinExistence type="inferred from homology"/>
<dbReference type="Pfam" id="PF02632">
    <property type="entry name" value="BioY"/>
    <property type="match status" value="1"/>
</dbReference>
<feature type="transmembrane region" description="Helical" evidence="3">
    <location>
        <begin position="169"/>
        <end position="190"/>
    </location>
</feature>
<keyword evidence="2" id="KW-1003">Cell membrane</keyword>
<dbReference type="PANTHER" id="PTHR34295:SF1">
    <property type="entry name" value="BIOTIN TRANSPORTER BIOY"/>
    <property type="match status" value="1"/>
</dbReference>
<evidence type="ECO:0000256" key="3">
    <source>
        <dbReference type="SAM" id="Phobius"/>
    </source>
</evidence>
<comment type="caution">
    <text evidence="4">The sequence shown here is derived from an EMBL/GenBank/DDBJ whole genome shotgun (WGS) entry which is preliminary data.</text>
</comment>
<gene>
    <name evidence="4" type="ORF">CRI94_08680</name>
</gene>
<evidence type="ECO:0000313" key="4">
    <source>
        <dbReference type="EMBL" id="PEN13660.1"/>
    </source>
</evidence>
<dbReference type="Proteomes" id="UP000220102">
    <property type="component" value="Unassembled WGS sequence"/>
</dbReference>
<dbReference type="GO" id="GO:0005886">
    <property type="term" value="C:plasma membrane"/>
    <property type="evidence" value="ECO:0007669"/>
    <property type="project" value="UniProtKB-SubCell"/>
</dbReference>
<dbReference type="OrthoDB" id="1496139at2"/>
<dbReference type="PANTHER" id="PTHR34295">
    <property type="entry name" value="BIOTIN TRANSPORTER BIOY"/>
    <property type="match status" value="1"/>
</dbReference>
<comment type="similarity">
    <text evidence="1 2">Belongs to the BioY family.</text>
</comment>
<dbReference type="AlphaFoldDB" id="A0A2A8CYF0"/>
<name>A0A2A8CYF0_9BACT</name>
<feature type="transmembrane region" description="Helical" evidence="3">
    <location>
        <begin position="100"/>
        <end position="124"/>
    </location>
</feature>
<evidence type="ECO:0000256" key="1">
    <source>
        <dbReference type="ARBA" id="ARBA00010692"/>
    </source>
</evidence>
<keyword evidence="3" id="KW-1133">Transmembrane helix</keyword>
<feature type="transmembrane region" description="Helical" evidence="3">
    <location>
        <begin position="77"/>
        <end position="94"/>
    </location>
</feature>
<accession>A0A2A8CYF0</accession>
<keyword evidence="5" id="KW-1185">Reference proteome</keyword>
<sequence>MTDTLSLRSSRSAIVDRLRSDDASAALQALGVVGFALLTVLAAESSVRLYLWEVPITLQTAAVYGSGLYLGWRNGMLAQGLYLLLGMFLPVFAGDGAGPSYLLGLMSAGYLLSYPLAAAAIGYLSERWNSLSGSMLSMLAGATIFFTAGVVWLHFAAGHETWMESIDKGYLRFVLIDTAKILCVGLLYTGTRSFFTTKDK</sequence>
<comment type="subcellular location">
    <subcellularLocation>
        <location evidence="2">Cell membrane</location>
        <topology evidence="2">Multi-pass membrane protein</topology>
    </subcellularLocation>
</comment>
<keyword evidence="2" id="KW-0813">Transport</keyword>
<feature type="transmembrane region" description="Helical" evidence="3">
    <location>
        <begin position="136"/>
        <end position="157"/>
    </location>
</feature>
<reference evidence="4 5" key="1">
    <citation type="submission" date="2017-10" db="EMBL/GenBank/DDBJ databases">
        <title>Draft genome of Longibacter Salinarum.</title>
        <authorList>
            <person name="Goh K.M."/>
            <person name="Shamsir M.S."/>
            <person name="Lim S.W."/>
        </authorList>
    </citation>
    <scope>NUCLEOTIDE SEQUENCE [LARGE SCALE GENOMIC DNA]</scope>
    <source>
        <strain evidence="4 5">KCTC 52045</strain>
    </source>
</reference>
<protein>
    <recommendedName>
        <fullName evidence="2">Biotin transporter</fullName>
    </recommendedName>
</protein>
<keyword evidence="3" id="KW-0812">Transmembrane</keyword>
<dbReference type="InterPro" id="IPR003784">
    <property type="entry name" value="BioY"/>
</dbReference>